<dbReference type="CDD" id="cd00383">
    <property type="entry name" value="trans_reg_C"/>
    <property type="match status" value="1"/>
</dbReference>
<keyword evidence="1 6" id="KW-0597">Phosphoprotein</keyword>
<feature type="domain" description="Response regulatory" evidence="8">
    <location>
        <begin position="5"/>
        <end position="118"/>
    </location>
</feature>
<evidence type="ECO:0000256" key="3">
    <source>
        <dbReference type="ARBA" id="ARBA00023015"/>
    </source>
</evidence>
<dbReference type="HOGENOM" id="CLU_000445_30_4_0"/>
<dbReference type="InterPro" id="IPR001867">
    <property type="entry name" value="OmpR/PhoB-type_DNA-bd"/>
</dbReference>
<sequence length="231" mass="25987">MIARTLLIVEDEDRLRNLLRGYLEREGFRIVQARDGVQALSLARSEQPDLIILDLMLPGIDGLEVCHRLRTFSDAYVLMLTAKAEEMDRVVGLEIGADDYLTKPFSPRELVARVRAMFRRPRHADDEPAPLLVQSGPLTIDVARHEALLAGEPLKLTNLEYALLSVLASAPGRVFTRAQLIERVWGNDYFGDDHVIDVHIANLRKKLGDDPTRPTFIMTVRGIGYRFGDAS</sequence>
<dbReference type="SMART" id="SM00862">
    <property type="entry name" value="Trans_reg_C"/>
    <property type="match status" value="1"/>
</dbReference>
<dbReference type="InterPro" id="IPR036388">
    <property type="entry name" value="WH-like_DNA-bd_sf"/>
</dbReference>
<dbReference type="SMART" id="SM00448">
    <property type="entry name" value="REC"/>
    <property type="match status" value="1"/>
</dbReference>
<dbReference type="GO" id="GO:0005829">
    <property type="term" value="C:cytosol"/>
    <property type="evidence" value="ECO:0007669"/>
    <property type="project" value="TreeGrafter"/>
</dbReference>
<dbReference type="SUPFAM" id="SSF52172">
    <property type="entry name" value="CheY-like"/>
    <property type="match status" value="1"/>
</dbReference>
<keyword evidence="11" id="KW-1185">Reference proteome</keyword>
<dbReference type="GO" id="GO:0006355">
    <property type="term" value="P:regulation of DNA-templated transcription"/>
    <property type="evidence" value="ECO:0007669"/>
    <property type="project" value="InterPro"/>
</dbReference>
<dbReference type="FunFam" id="1.10.10.10:FF:000018">
    <property type="entry name" value="DNA-binding response regulator ResD"/>
    <property type="match status" value="1"/>
</dbReference>
<dbReference type="Gene3D" id="6.10.250.690">
    <property type="match status" value="1"/>
</dbReference>
<dbReference type="InterPro" id="IPR011006">
    <property type="entry name" value="CheY-like_superfamily"/>
</dbReference>
<evidence type="ECO:0000313" key="11">
    <source>
        <dbReference type="Proteomes" id="UP000000263"/>
    </source>
</evidence>
<dbReference type="STRING" id="383372.Rcas_2782"/>
<evidence type="ECO:0000259" key="9">
    <source>
        <dbReference type="PROSITE" id="PS51755"/>
    </source>
</evidence>
<evidence type="ECO:0000256" key="1">
    <source>
        <dbReference type="ARBA" id="ARBA00022553"/>
    </source>
</evidence>
<feature type="modified residue" description="4-aspartylphosphate" evidence="6">
    <location>
        <position position="54"/>
    </location>
</feature>
<evidence type="ECO:0000259" key="8">
    <source>
        <dbReference type="PROSITE" id="PS50110"/>
    </source>
</evidence>
<evidence type="ECO:0000256" key="6">
    <source>
        <dbReference type="PROSITE-ProRule" id="PRU00169"/>
    </source>
</evidence>
<keyword evidence="2" id="KW-0902">Two-component regulatory system</keyword>
<evidence type="ECO:0000256" key="7">
    <source>
        <dbReference type="PROSITE-ProRule" id="PRU01091"/>
    </source>
</evidence>
<dbReference type="InterPro" id="IPR001789">
    <property type="entry name" value="Sig_transdc_resp-reg_receiver"/>
</dbReference>
<keyword evidence="3" id="KW-0805">Transcription regulation</keyword>
<gene>
    <name evidence="10" type="ordered locus">Rcas_2782</name>
</gene>
<dbReference type="Proteomes" id="UP000000263">
    <property type="component" value="Chromosome"/>
</dbReference>
<organism evidence="10 11">
    <name type="scientific">Roseiflexus castenholzii (strain DSM 13941 / HLO8)</name>
    <dbReference type="NCBI Taxonomy" id="383372"/>
    <lineage>
        <taxon>Bacteria</taxon>
        <taxon>Bacillati</taxon>
        <taxon>Chloroflexota</taxon>
        <taxon>Chloroflexia</taxon>
        <taxon>Chloroflexales</taxon>
        <taxon>Roseiflexineae</taxon>
        <taxon>Roseiflexaceae</taxon>
        <taxon>Roseiflexus</taxon>
    </lineage>
</organism>
<name>A7NF05_ROSCS</name>
<keyword evidence="5" id="KW-0804">Transcription</keyword>
<dbReference type="GO" id="GO:0000976">
    <property type="term" value="F:transcription cis-regulatory region binding"/>
    <property type="evidence" value="ECO:0007669"/>
    <property type="project" value="TreeGrafter"/>
</dbReference>
<dbReference type="Gene3D" id="3.40.50.2300">
    <property type="match status" value="1"/>
</dbReference>
<dbReference type="PROSITE" id="PS51755">
    <property type="entry name" value="OMPR_PHOB"/>
    <property type="match status" value="1"/>
</dbReference>
<evidence type="ECO:0000256" key="4">
    <source>
        <dbReference type="ARBA" id="ARBA00023125"/>
    </source>
</evidence>
<dbReference type="Pfam" id="PF00486">
    <property type="entry name" value="Trans_reg_C"/>
    <property type="match status" value="1"/>
</dbReference>
<protein>
    <submittedName>
        <fullName evidence="10">Two component transcriptional regulator, winged helix family</fullName>
    </submittedName>
</protein>
<dbReference type="Gene3D" id="1.10.10.10">
    <property type="entry name" value="Winged helix-like DNA-binding domain superfamily/Winged helix DNA-binding domain"/>
    <property type="match status" value="1"/>
</dbReference>
<dbReference type="Pfam" id="PF00072">
    <property type="entry name" value="Response_reg"/>
    <property type="match status" value="1"/>
</dbReference>
<dbReference type="KEGG" id="rca:Rcas_2782"/>
<evidence type="ECO:0000313" key="10">
    <source>
        <dbReference type="EMBL" id="ABU58853.1"/>
    </source>
</evidence>
<dbReference type="InterPro" id="IPR039420">
    <property type="entry name" value="WalR-like"/>
</dbReference>
<feature type="domain" description="OmpR/PhoB-type" evidence="9">
    <location>
        <begin position="129"/>
        <end position="229"/>
    </location>
</feature>
<evidence type="ECO:0000256" key="5">
    <source>
        <dbReference type="ARBA" id="ARBA00023163"/>
    </source>
</evidence>
<dbReference type="eggNOG" id="COG0745">
    <property type="taxonomic scope" value="Bacteria"/>
</dbReference>
<feature type="DNA-binding region" description="OmpR/PhoB-type" evidence="7">
    <location>
        <begin position="129"/>
        <end position="229"/>
    </location>
</feature>
<evidence type="ECO:0000256" key="2">
    <source>
        <dbReference type="ARBA" id="ARBA00023012"/>
    </source>
</evidence>
<dbReference type="PANTHER" id="PTHR48111:SF4">
    <property type="entry name" value="DNA-BINDING DUAL TRANSCRIPTIONAL REGULATOR OMPR"/>
    <property type="match status" value="1"/>
</dbReference>
<dbReference type="EMBL" id="CP000804">
    <property type="protein sequence ID" value="ABU58853.1"/>
    <property type="molecule type" value="Genomic_DNA"/>
</dbReference>
<dbReference type="GO" id="GO:0000156">
    <property type="term" value="F:phosphorelay response regulator activity"/>
    <property type="evidence" value="ECO:0007669"/>
    <property type="project" value="TreeGrafter"/>
</dbReference>
<accession>A7NF05</accession>
<dbReference type="AlphaFoldDB" id="A7NF05"/>
<dbReference type="FunFam" id="3.40.50.2300:FF:000001">
    <property type="entry name" value="DNA-binding response regulator PhoB"/>
    <property type="match status" value="1"/>
</dbReference>
<proteinExistence type="predicted"/>
<keyword evidence="4 7" id="KW-0238">DNA-binding</keyword>
<dbReference type="PROSITE" id="PS50110">
    <property type="entry name" value="RESPONSE_REGULATORY"/>
    <property type="match status" value="1"/>
</dbReference>
<dbReference type="PANTHER" id="PTHR48111">
    <property type="entry name" value="REGULATOR OF RPOS"/>
    <property type="match status" value="1"/>
</dbReference>
<dbReference type="GO" id="GO:0032993">
    <property type="term" value="C:protein-DNA complex"/>
    <property type="evidence" value="ECO:0007669"/>
    <property type="project" value="TreeGrafter"/>
</dbReference>
<reference evidence="10 11" key="1">
    <citation type="submission" date="2007-08" db="EMBL/GenBank/DDBJ databases">
        <title>Complete sequence of Roseiflexus castenholzii DSM 13941.</title>
        <authorList>
            <consortium name="US DOE Joint Genome Institute"/>
            <person name="Copeland A."/>
            <person name="Lucas S."/>
            <person name="Lapidus A."/>
            <person name="Barry K."/>
            <person name="Glavina del Rio T."/>
            <person name="Dalin E."/>
            <person name="Tice H."/>
            <person name="Pitluck S."/>
            <person name="Thompson L.S."/>
            <person name="Brettin T."/>
            <person name="Bruce D."/>
            <person name="Detter J.C."/>
            <person name="Han C."/>
            <person name="Tapia R."/>
            <person name="Schmutz J."/>
            <person name="Larimer F."/>
            <person name="Land M."/>
            <person name="Hauser L."/>
            <person name="Kyrpides N."/>
            <person name="Mikhailova N."/>
            <person name="Bryant D.A."/>
            <person name="Hanada S."/>
            <person name="Tsukatani Y."/>
            <person name="Richardson P."/>
        </authorList>
    </citation>
    <scope>NUCLEOTIDE SEQUENCE [LARGE SCALE GENOMIC DNA]</scope>
    <source>
        <strain evidence="11">DSM 13941 / HLO8</strain>
    </source>
</reference>